<accession>B7KC44</accession>
<dbReference type="eggNOG" id="COG1653">
    <property type="taxonomic scope" value="Bacteria"/>
</dbReference>
<dbReference type="RefSeq" id="WP_012597817.1">
    <property type="nucleotide sequence ID" value="NC_011729.1"/>
</dbReference>
<dbReference type="Proteomes" id="UP000002384">
    <property type="component" value="Chromosome"/>
</dbReference>
<reference evidence="3" key="1">
    <citation type="journal article" date="2011" name="MBio">
        <title>Novel metabolic attributes of the genus Cyanothece, comprising a group of unicellular nitrogen-fixing Cyanobacteria.</title>
        <authorList>
            <person name="Bandyopadhyay A."/>
            <person name="Elvitigala T."/>
            <person name="Welsh E."/>
            <person name="Stockel J."/>
            <person name="Liberton M."/>
            <person name="Min H."/>
            <person name="Sherman L.A."/>
            <person name="Pakrasi H.B."/>
        </authorList>
    </citation>
    <scope>NUCLEOTIDE SEQUENCE [LARGE SCALE GENOMIC DNA]</scope>
    <source>
        <strain evidence="3">PCC 7424</strain>
    </source>
</reference>
<dbReference type="AlphaFoldDB" id="B7KC44"/>
<name>B7KC44_GLOC7</name>
<dbReference type="CDD" id="cd13524">
    <property type="entry name" value="PBP2_Thiaminase_I"/>
    <property type="match status" value="1"/>
</dbReference>
<dbReference type="KEGG" id="cyc:PCC7424_0400"/>
<keyword evidence="2" id="KW-0808">Transferase</keyword>
<dbReference type="EC" id="2.5.1.2" evidence="2"/>
<evidence type="ECO:0000313" key="2">
    <source>
        <dbReference type="EMBL" id="ACK68867.1"/>
    </source>
</evidence>
<dbReference type="EMBL" id="CP001291">
    <property type="protein sequence ID" value="ACK68867.1"/>
    <property type="molecule type" value="Genomic_DNA"/>
</dbReference>
<dbReference type="GO" id="GO:0050332">
    <property type="term" value="F:thiamine pyridinylase activity"/>
    <property type="evidence" value="ECO:0007669"/>
    <property type="project" value="UniProtKB-EC"/>
</dbReference>
<dbReference type="NCBIfam" id="TIGR04541">
    <property type="entry name" value="thiaminase_BcmE"/>
    <property type="match status" value="1"/>
</dbReference>
<evidence type="ECO:0000313" key="3">
    <source>
        <dbReference type="Proteomes" id="UP000002384"/>
    </source>
</evidence>
<proteinExistence type="predicted"/>
<dbReference type="STRING" id="65393.PCC7424_0400"/>
<dbReference type="InterPro" id="IPR054393">
    <property type="entry name" value="Thiaminase-1_dom"/>
</dbReference>
<dbReference type="HOGENOM" id="CLU_037714_0_0_3"/>
<keyword evidence="3" id="KW-1185">Reference proteome</keyword>
<organism evidence="2 3">
    <name type="scientific">Gloeothece citriformis (strain PCC 7424)</name>
    <name type="common">Cyanothece sp. (strain PCC 7424)</name>
    <dbReference type="NCBI Taxonomy" id="65393"/>
    <lineage>
        <taxon>Bacteria</taxon>
        <taxon>Bacillati</taxon>
        <taxon>Cyanobacteriota</taxon>
        <taxon>Cyanophyceae</taxon>
        <taxon>Oscillatoriophycideae</taxon>
        <taxon>Chroococcales</taxon>
        <taxon>Aphanothecaceae</taxon>
        <taxon>Gloeothece</taxon>
        <taxon>Gloeothece citriformis</taxon>
    </lineage>
</organism>
<evidence type="ECO:0000259" key="1">
    <source>
        <dbReference type="Pfam" id="PF22141"/>
    </source>
</evidence>
<dbReference type="OrthoDB" id="362670at2"/>
<dbReference type="InterPro" id="IPR030901">
    <property type="entry name" value="Thiaminase_BcmE"/>
</dbReference>
<dbReference type="Gene3D" id="3.40.190.10">
    <property type="entry name" value="Periplasmic binding protein-like II"/>
    <property type="match status" value="2"/>
</dbReference>
<feature type="domain" description="Thiaminase-1 insert" evidence="1">
    <location>
        <begin position="154"/>
        <end position="301"/>
    </location>
</feature>
<sequence length="424" mass="48089">MGKRRKFSLGLLLFVFIGLLLFVPASWATTDQSKTLASTKPRENQEIIKVGLFPYVPRIEQFKDVITQSWSEIEPNVKLEFVDEEQWDGGYKRDPDGIDVFVFDGIFLEYFVKNNYLASLKSNEIDKDKDFLSYALEGSQFNDIYYGIPQLGCTNLLFYRQNDAAKEKLANATTLTSVYEVIGNNPSSEVPPPSGEGLLIDLSGGTTCACYYVDIAMDLTGQYTTNPDLPDPEHLSSEAIETLRQLVSMAGPTQAQYEGDSYERETWFGKNHGRANVGFTEGMSAMGQTRQDIEFKVMPLGNEHNINLFYVDLIGLNHDLESNPKRKSLALKLANLMSSREVMVKSIKAYKGEPPQYLMPVRLTVFNTLKETDPLYDKMYQLVSSSDPKAFRLGENSREWLQKAKRKIQQQIYEQAKLLEEGKI</sequence>
<protein>
    <submittedName>
        <fullName evidence="2">Thiamine pyridinylase</fullName>
        <ecNumber evidence="2">2.5.1.2</ecNumber>
    </submittedName>
</protein>
<dbReference type="SUPFAM" id="SSF53850">
    <property type="entry name" value="Periplasmic binding protein-like II"/>
    <property type="match status" value="1"/>
</dbReference>
<gene>
    <name evidence="2" type="ordered locus">PCC7424_0400</name>
</gene>
<dbReference type="Pfam" id="PF22141">
    <property type="entry name" value="Thiaminase-1_dom"/>
    <property type="match status" value="1"/>
</dbReference>